<proteinExistence type="predicted"/>
<keyword evidence="4 6" id="KW-0472">Membrane</keyword>
<evidence type="ECO:0000256" key="6">
    <source>
        <dbReference type="SAM" id="Phobius"/>
    </source>
</evidence>
<dbReference type="InterPro" id="IPR004864">
    <property type="entry name" value="LEA_2"/>
</dbReference>
<evidence type="ECO:0000259" key="7">
    <source>
        <dbReference type="Pfam" id="PF03168"/>
    </source>
</evidence>
<dbReference type="PANTHER" id="PTHR31234">
    <property type="entry name" value="LATE EMBRYOGENESIS ABUNDANT (LEA) HYDROXYPROLINE-RICH GLYCOPROTEIN FAMILY"/>
    <property type="match status" value="1"/>
</dbReference>
<feature type="transmembrane region" description="Helical" evidence="6">
    <location>
        <begin position="68"/>
        <end position="94"/>
    </location>
</feature>
<dbReference type="GO" id="GO:0016020">
    <property type="term" value="C:membrane"/>
    <property type="evidence" value="ECO:0007669"/>
    <property type="project" value="UniProtKB-SubCell"/>
</dbReference>
<feature type="domain" description="Late embryogenesis abundant protein LEA-2 subgroup" evidence="7">
    <location>
        <begin position="133"/>
        <end position="226"/>
    </location>
</feature>
<feature type="region of interest" description="Disordered" evidence="5">
    <location>
        <begin position="22"/>
        <end position="42"/>
    </location>
</feature>
<reference evidence="8 9" key="1">
    <citation type="journal article" date="2017" name="Nature">
        <title>The Apostasia genome and the evolution of orchids.</title>
        <authorList>
            <person name="Zhang G.Q."/>
            <person name="Liu K.W."/>
            <person name="Li Z."/>
            <person name="Lohaus R."/>
            <person name="Hsiao Y.Y."/>
            <person name="Niu S.C."/>
            <person name="Wang J.Y."/>
            <person name="Lin Y.C."/>
            <person name="Xu Q."/>
            <person name="Chen L.J."/>
            <person name="Yoshida K."/>
            <person name="Fujiwara S."/>
            <person name="Wang Z.W."/>
            <person name="Zhang Y.Q."/>
            <person name="Mitsuda N."/>
            <person name="Wang M."/>
            <person name="Liu G.H."/>
            <person name="Pecoraro L."/>
            <person name="Huang H.X."/>
            <person name="Xiao X.J."/>
            <person name="Lin M."/>
            <person name="Wu X.Y."/>
            <person name="Wu W.L."/>
            <person name="Chen Y.Y."/>
            <person name="Chang S.B."/>
            <person name="Sakamoto S."/>
            <person name="Ohme-Takagi M."/>
            <person name="Yagi M."/>
            <person name="Zeng S.J."/>
            <person name="Shen C.Y."/>
            <person name="Yeh C.M."/>
            <person name="Luo Y.B."/>
            <person name="Tsai W.C."/>
            <person name="Van de Peer Y."/>
            <person name="Liu Z.J."/>
        </authorList>
    </citation>
    <scope>NUCLEOTIDE SEQUENCE [LARGE SCALE GENOMIC DNA]</scope>
    <source>
        <strain evidence="9">cv. Shenzhen</strain>
        <tissue evidence="8">Stem</tissue>
    </source>
</reference>
<dbReference type="InterPro" id="IPR044839">
    <property type="entry name" value="NDR1-like"/>
</dbReference>
<dbReference type="OrthoDB" id="764273at2759"/>
<keyword evidence="9" id="KW-1185">Reference proteome</keyword>
<accession>A0A2I0B6S7</accession>
<dbReference type="GO" id="GO:0098542">
    <property type="term" value="P:defense response to other organism"/>
    <property type="evidence" value="ECO:0007669"/>
    <property type="project" value="InterPro"/>
</dbReference>
<evidence type="ECO:0000256" key="1">
    <source>
        <dbReference type="ARBA" id="ARBA00004167"/>
    </source>
</evidence>
<organism evidence="8 9">
    <name type="scientific">Apostasia shenzhenica</name>
    <dbReference type="NCBI Taxonomy" id="1088818"/>
    <lineage>
        <taxon>Eukaryota</taxon>
        <taxon>Viridiplantae</taxon>
        <taxon>Streptophyta</taxon>
        <taxon>Embryophyta</taxon>
        <taxon>Tracheophyta</taxon>
        <taxon>Spermatophyta</taxon>
        <taxon>Magnoliopsida</taxon>
        <taxon>Liliopsida</taxon>
        <taxon>Asparagales</taxon>
        <taxon>Orchidaceae</taxon>
        <taxon>Apostasioideae</taxon>
        <taxon>Apostasia</taxon>
    </lineage>
</organism>
<dbReference type="EMBL" id="KZ451908">
    <property type="protein sequence ID" value="PKA63485.1"/>
    <property type="molecule type" value="Genomic_DNA"/>
</dbReference>
<evidence type="ECO:0000256" key="4">
    <source>
        <dbReference type="ARBA" id="ARBA00023136"/>
    </source>
</evidence>
<evidence type="ECO:0000256" key="5">
    <source>
        <dbReference type="SAM" id="MobiDB-lite"/>
    </source>
</evidence>
<dbReference type="Pfam" id="PF03168">
    <property type="entry name" value="LEA_2"/>
    <property type="match status" value="1"/>
</dbReference>
<keyword evidence="2 6" id="KW-0812">Transmembrane</keyword>
<evidence type="ECO:0000313" key="9">
    <source>
        <dbReference type="Proteomes" id="UP000236161"/>
    </source>
</evidence>
<name>A0A2I0B6S7_9ASPA</name>
<sequence>MAAKFKFLAASHHLHPASLTMDEKQQPLPLSQPSPDHHSAAVDEALSSPAAAAEYRSASRALRRSRRFIHLCGFCVVAFLLVGVAAVVLAFTVFRVRNPTLSMNGIFVKHIRLAGDGSPANPLSINATVVADISVRNPNIATLDFGHGVTEFYFEGRAVGEGESPASKVGAKQTETANVTVEVAADRVVVLAGDGSVSAVTGMVRLWSRTEVVGRVRIFGVFRRNVGVTMGCSLSLDSKRAAEVAGSRSCVANVK</sequence>
<protein>
    <recommendedName>
        <fullName evidence="7">Late embryogenesis abundant protein LEA-2 subgroup domain-containing protein</fullName>
    </recommendedName>
</protein>
<dbReference type="PANTHER" id="PTHR31234:SF65">
    <property type="entry name" value="LATE EMBRYOGENESIS ABUNDANT PROTEIN, LEA_2 SUBGROUP"/>
    <property type="match status" value="1"/>
</dbReference>
<comment type="subcellular location">
    <subcellularLocation>
        <location evidence="1">Membrane</location>
        <topology evidence="1">Single-pass membrane protein</topology>
    </subcellularLocation>
</comment>
<keyword evidence="3 6" id="KW-1133">Transmembrane helix</keyword>
<gene>
    <name evidence="8" type="ORF">AXF42_Ash005380</name>
</gene>
<evidence type="ECO:0000313" key="8">
    <source>
        <dbReference type="EMBL" id="PKA63485.1"/>
    </source>
</evidence>
<dbReference type="Gene3D" id="2.60.40.1820">
    <property type="match status" value="1"/>
</dbReference>
<dbReference type="STRING" id="1088818.A0A2I0B6S7"/>
<dbReference type="AlphaFoldDB" id="A0A2I0B6S7"/>
<evidence type="ECO:0000256" key="3">
    <source>
        <dbReference type="ARBA" id="ARBA00022989"/>
    </source>
</evidence>
<dbReference type="SUPFAM" id="SSF117070">
    <property type="entry name" value="LEA14-like"/>
    <property type="match status" value="1"/>
</dbReference>
<dbReference type="Proteomes" id="UP000236161">
    <property type="component" value="Unassembled WGS sequence"/>
</dbReference>
<evidence type="ECO:0000256" key="2">
    <source>
        <dbReference type="ARBA" id="ARBA00022692"/>
    </source>
</evidence>